<dbReference type="NCBIfam" id="TIGR02780">
    <property type="entry name" value="TrbJ_Ti"/>
    <property type="match status" value="1"/>
</dbReference>
<evidence type="ECO:0000313" key="4">
    <source>
        <dbReference type="Proteomes" id="UP001293718"/>
    </source>
</evidence>
<feature type="signal peptide" evidence="2">
    <location>
        <begin position="1"/>
        <end position="25"/>
    </location>
</feature>
<feature type="chain" id="PRO_5047180499" evidence="2">
    <location>
        <begin position="26"/>
        <end position="256"/>
    </location>
</feature>
<sequence>MKTRITKFAAAAVLAAATLGGQAQAQGVSGIPTGDIGNYVQNTIAAQEGIKQTMQQVEEYKTQLQQYFLQIKNAAAPAAYVWDQATRTMDQLRDAMYTLEYYRRQIGDINFYLRQFNDTSDYRQSPCFKKGGCTAEDVAQMRGRQDVQSTSQKKANEALLRTVDAQQQAMQADAKRLEQLQQNAQGAQGHMEAIGAANMLASQQSNQLLQMRSLMAAQNAALVTRMQAQADREAREDAASEAARSGTYTRSAPREW</sequence>
<feature type="region of interest" description="Disordered" evidence="1">
    <location>
        <begin position="228"/>
        <end position="256"/>
    </location>
</feature>
<organism evidence="3 4">
    <name type="scientific">Azohydromonas lata</name>
    <dbReference type="NCBI Taxonomy" id="45677"/>
    <lineage>
        <taxon>Bacteria</taxon>
        <taxon>Pseudomonadati</taxon>
        <taxon>Pseudomonadota</taxon>
        <taxon>Betaproteobacteria</taxon>
        <taxon>Burkholderiales</taxon>
        <taxon>Sphaerotilaceae</taxon>
        <taxon>Azohydromonas</taxon>
    </lineage>
</organism>
<proteinExistence type="predicted"/>
<protein>
    <submittedName>
        <fullName evidence="3">P-type conjugative transfer protein TrbJ</fullName>
    </submittedName>
</protein>
<name>A0ABU5IK99_9BURK</name>
<dbReference type="EMBL" id="JAXOJX010000041">
    <property type="protein sequence ID" value="MDZ5459284.1"/>
    <property type="molecule type" value="Genomic_DNA"/>
</dbReference>
<dbReference type="Proteomes" id="UP001293718">
    <property type="component" value="Unassembled WGS sequence"/>
</dbReference>
<keyword evidence="4" id="KW-1185">Reference proteome</keyword>
<keyword evidence="2" id="KW-0732">Signal</keyword>
<dbReference type="RefSeq" id="WP_322467065.1">
    <property type="nucleotide sequence ID" value="NZ_JAXOJX010000041.1"/>
</dbReference>
<gene>
    <name evidence="3" type="primary">trbJ</name>
    <name evidence="3" type="ORF">SM757_22155</name>
</gene>
<accession>A0ABU5IK99</accession>
<evidence type="ECO:0000256" key="2">
    <source>
        <dbReference type="SAM" id="SignalP"/>
    </source>
</evidence>
<evidence type="ECO:0000256" key="1">
    <source>
        <dbReference type="SAM" id="MobiDB-lite"/>
    </source>
</evidence>
<comment type="caution">
    <text evidence="3">The sequence shown here is derived from an EMBL/GenBank/DDBJ whole genome shotgun (WGS) entry which is preliminary data.</text>
</comment>
<reference evidence="3 4" key="1">
    <citation type="submission" date="2023-11" db="EMBL/GenBank/DDBJ databases">
        <title>Draft genome of Azohydromonas lata strain H1 (DSM1123), a polyhydroxyalkanoate producer.</title>
        <authorList>
            <person name="Traversa D."/>
            <person name="D'Addabbo P."/>
            <person name="Pazzani C."/>
            <person name="Manzari C."/>
            <person name="Chiara M."/>
            <person name="Scrascia M."/>
        </authorList>
    </citation>
    <scope>NUCLEOTIDE SEQUENCE [LARGE SCALE GENOMIC DNA]</scope>
    <source>
        <strain evidence="3 4">H1</strain>
    </source>
</reference>
<dbReference type="SUPFAM" id="SSF101082">
    <property type="entry name" value="Typo IV secretion system protein TraC"/>
    <property type="match status" value="1"/>
</dbReference>
<evidence type="ECO:0000313" key="3">
    <source>
        <dbReference type="EMBL" id="MDZ5459284.1"/>
    </source>
</evidence>
<dbReference type="InterPro" id="IPR014147">
    <property type="entry name" value="T4SS_TrbJ"/>
</dbReference>
<dbReference type="NCBIfam" id="NF010452">
    <property type="entry name" value="PRK13879.1"/>
    <property type="match status" value="1"/>
</dbReference>